<evidence type="ECO:0000256" key="1">
    <source>
        <dbReference type="ARBA" id="ARBA00006540"/>
    </source>
</evidence>
<comment type="caution">
    <text evidence="9">The sequence shown here is derived from an EMBL/GenBank/DDBJ whole genome shotgun (WGS) entry which is preliminary data.</text>
</comment>
<dbReference type="InterPro" id="IPR000597">
    <property type="entry name" value="Ribosomal_uL3"/>
</dbReference>
<comment type="subunit">
    <text evidence="7">Part of the 50S ribosomal subunit. Forms a cluster with proteins L14 and L19.</text>
</comment>
<evidence type="ECO:0000256" key="4">
    <source>
        <dbReference type="ARBA" id="ARBA00022980"/>
    </source>
</evidence>
<dbReference type="FunFam" id="2.40.30.10:FF:000004">
    <property type="entry name" value="50S ribosomal protein L3"/>
    <property type="match status" value="1"/>
</dbReference>
<dbReference type="Gene3D" id="2.40.30.10">
    <property type="entry name" value="Translation factors"/>
    <property type="match status" value="1"/>
</dbReference>
<dbReference type="EMBL" id="DTHG01000095">
    <property type="protein sequence ID" value="HGW92430.1"/>
    <property type="molecule type" value="Genomic_DNA"/>
</dbReference>
<evidence type="ECO:0000256" key="6">
    <source>
        <dbReference type="ARBA" id="ARBA00035243"/>
    </source>
</evidence>
<dbReference type="PANTHER" id="PTHR11229:SF16">
    <property type="entry name" value="LARGE RIBOSOMAL SUBUNIT PROTEIN UL3C"/>
    <property type="match status" value="1"/>
</dbReference>
<dbReference type="AlphaFoldDB" id="A0A7C4UH99"/>
<evidence type="ECO:0000256" key="3">
    <source>
        <dbReference type="ARBA" id="ARBA00022884"/>
    </source>
</evidence>
<comment type="function">
    <text evidence="7">One of the primary rRNA binding proteins, it binds directly near the 3'-end of the 23S rRNA, where it nucleates assembly of the 50S subunit.</text>
</comment>
<reference evidence="9" key="1">
    <citation type="journal article" date="2020" name="mSystems">
        <title>Genome- and Community-Level Interaction Insights into Carbon Utilization and Element Cycling Functions of Hydrothermarchaeota in Hydrothermal Sediment.</title>
        <authorList>
            <person name="Zhou Z."/>
            <person name="Liu Y."/>
            <person name="Xu W."/>
            <person name="Pan J."/>
            <person name="Luo Z.H."/>
            <person name="Li M."/>
        </authorList>
    </citation>
    <scope>NUCLEOTIDE SEQUENCE [LARGE SCALE GENOMIC DNA]</scope>
    <source>
        <strain evidence="9">SpSt-780</strain>
    </source>
</reference>
<dbReference type="Pfam" id="PF00297">
    <property type="entry name" value="Ribosomal_L3"/>
    <property type="match status" value="1"/>
</dbReference>
<dbReference type="NCBIfam" id="TIGR03625">
    <property type="entry name" value="L3_bact"/>
    <property type="match status" value="1"/>
</dbReference>
<organism evidence="9">
    <name type="scientific">candidate division WOR-3 bacterium</name>
    <dbReference type="NCBI Taxonomy" id="2052148"/>
    <lineage>
        <taxon>Bacteria</taxon>
        <taxon>Bacteria division WOR-3</taxon>
    </lineage>
</organism>
<evidence type="ECO:0000256" key="5">
    <source>
        <dbReference type="ARBA" id="ARBA00023274"/>
    </source>
</evidence>
<keyword evidence="4 7" id="KW-0689">Ribosomal protein</keyword>
<dbReference type="Gene3D" id="3.30.160.810">
    <property type="match status" value="1"/>
</dbReference>
<evidence type="ECO:0000256" key="8">
    <source>
        <dbReference type="SAM" id="MobiDB-lite"/>
    </source>
</evidence>
<accession>A0A7C4UH99</accession>
<name>A0A7C4UH99_UNCW3</name>
<sequence>MIIGKKIGMTQIFDENGKVTSVTVVKASPLYVVGKRTPEKDGYSAVILGFGEKKKNIKNPEKGIYEKIGLKTPEKVFEFRINKDLLKDFEVGKELKLDFKLSNKISIIEEGMKVDVTGWTKGRGFQGVIKRFGYHGGPATRGSKFHRRPGAIGAHTDPGRVIKGKGMPGRMGTKRKTIKNISVKKVDVESGIICLAGPTPGHKNSWILIRGNYEH</sequence>
<dbReference type="GO" id="GO:0003735">
    <property type="term" value="F:structural constituent of ribosome"/>
    <property type="evidence" value="ECO:0007669"/>
    <property type="project" value="UniProtKB-UniRule"/>
</dbReference>
<keyword evidence="2 7" id="KW-0699">rRNA-binding</keyword>
<evidence type="ECO:0000313" key="9">
    <source>
        <dbReference type="EMBL" id="HGW92430.1"/>
    </source>
</evidence>
<comment type="similarity">
    <text evidence="1 7">Belongs to the universal ribosomal protein uL3 family.</text>
</comment>
<proteinExistence type="inferred from homology"/>
<feature type="region of interest" description="Disordered" evidence="8">
    <location>
        <begin position="139"/>
        <end position="159"/>
    </location>
</feature>
<gene>
    <name evidence="7" type="primary">rplC</name>
    <name evidence="9" type="ORF">ENV67_07825</name>
</gene>
<keyword evidence="5 7" id="KW-0687">Ribonucleoprotein</keyword>
<dbReference type="GO" id="GO:0006412">
    <property type="term" value="P:translation"/>
    <property type="evidence" value="ECO:0007669"/>
    <property type="project" value="UniProtKB-UniRule"/>
</dbReference>
<dbReference type="PANTHER" id="PTHR11229">
    <property type="entry name" value="50S RIBOSOMAL PROTEIN L3"/>
    <property type="match status" value="1"/>
</dbReference>
<dbReference type="InterPro" id="IPR009000">
    <property type="entry name" value="Transl_B-barrel_sf"/>
</dbReference>
<evidence type="ECO:0000256" key="2">
    <source>
        <dbReference type="ARBA" id="ARBA00022730"/>
    </source>
</evidence>
<evidence type="ECO:0000256" key="7">
    <source>
        <dbReference type="HAMAP-Rule" id="MF_01325"/>
    </source>
</evidence>
<dbReference type="GO" id="GO:0022625">
    <property type="term" value="C:cytosolic large ribosomal subunit"/>
    <property type="evidence" value="ECO:0007669"/>
    <property type="project" value="TreeGrafter"/>
</dbReference>
<dbReference type="InterPro" id="IPR019927">
    <property type="entry name" value="Ribosomal_uL3_bac/org-type"/>
</dbReference>
<dbReference type="GO" id="GO:0019843">
    <property type="term" value="F:rRNA binding"/>
    <property type="evidence" value="ECO:0007669"/>
    <property type="project" value="UniProtKB-UniRule"/>
</dbReference>
<dbReference type="HAMAP" id="MF_01325_B">
    <property type="entry name" value="Ribosomal_uL3_B"/>
    <property type="match status" value="1"/>
</dbReference>
<keyword evidence="3 7" id="KW-0694">RNA-binding</keyword>
<protein>
    <recommendedName>
        <fullName evidence="6 7">Large ribosomal subunit protein uL3</fullName>
    </recommendedName>
</protein>
<dbReference type="SUPFAM" id="SSF50447">
    <property type="entry name" value="Translation proteins"/>
    <property type="match status" value="1"/>
</dbReference>